<accession>A0ABZ0J102</accession>
<dbReference type="RefSeq" id="WP_317700857.1">
    <property type="nucleotide sequence ID" value="NZ_CP136921.1"/>
</dbReference>
<dbReference type="InterPro" id="IPR042100">
    <property type="entry name" value="Bug_dom1"/>
</dbReference>
<keyword evidence="3" id="KW-1185">Reference proteome</keyword>
<dbReference type="EMBL" id="CP136921">
    <property type="protein sequence ID" value="WOO31389.1"/>
    <property type="molecule type" value="Genomic_DNA"/>
</dbReference>
<evidence type="ECO:0000313" key="3">
    <source>
        <dbReference type="Proteomes" id="UP001303211"/>
    </source>
</evidence>
<dbReference type="PIRSF" id="PIRSF017082">
    <property type="entry name" value="YflP"/>
    <property type="match status" value="1"/>
</dbReference>
<dbReference type="Gene3D" id="3.40.190.150">
    <property type="entry name" value="Bordetella uptake gene, domain 1"/>
    <property type="match status" value="1"/>
</dbReference>
<dbReference type="CDD" id="cd13578">
    <property type="entry name" value="PBP2_Bug27"/>
    <property type="match status" value="1"/>
</dbReference>
<dbReference type="PANTHER" id="PTHR42928">
    <property type="entry name" value="TRICARBOXYLATE-BINDING PROTEIN"/>
    <property type="match status" value="1"/>
</dbReference>
<dbReference type="Pfam" id="PF03401">
    <property type="entry name" value="TctC"/>
    <property type="match status" value="1"/>
</dbReference>
<dbReference type="SUPFAM" id="SSF53850">
    <property type="entry name" value="Periplasmic binding protein-like II"/>
    <property type="match status" value="1"/>
</dbReference>
<evidence type="ECO:0000256" key="1">
    <source>
        <dbReference type="ARBA" id="ARBA00006987"/>
    </source>
</evidence>
<organism evidence="2 3">
    <name type="scientific">Diaphorobacter limosus</name>
    <dbReference type="NCBI Taxonomy" id="3036128"/>
    <lineage>
        <taxon>Bacteria</taxon>
        <taxon>Pseudomonadati</taxon>
        <taxon>Pseudomonadota</taxon>
        <taxon>Betaproteobacteria</taxon>
        <taxon>Burkholderiales</taxon>
        <taxon>Comamonadaceae</taxon>
        <taxon>Diaphorobacter</taxon>
    </lineage>
</organism>
<name>A0ABZ0J102_9BURK</name>
<dbReference type="Gene3D" id="3.40.190.10">
    <property type="entry name" value="Periplasmic binding protein-like II"/>
    <property type="match status" value="1"/>
</dbReference>
<gene>
    <name evidence="2" type="ORF">P4826_13330</name>
</gene>
<reference evidence="2 3" key="1">
    <citation type="submission" date="2023-03" db="EMBL/GenBank/DDBJ databases">
        <title>Diaphorobacter basophil sp. nov., isolated from a sewage-treatment plant.</title>
        <authorList>
            <person name="Yang K."/>
        </authorList>
    </citation>
    <scope>NUCLEOTIDE SEQUENCE [LARGE SCALE GENOMIC DNA]</scope>
    <source>
        <strain evidence="2 3">Y-1</strain>
    </source>
</reference>
<dbReference type="InterPro" id="IPR005064">
    <property type="entry name" value="BUG"/>
</dbReference>
<comment type="similarity">
    <text evidence="1">Belongs to the UPF0065 (bug) family.</text>
</comment>
<evidence type="ECO:0000313" key="2">
    <source>
        <dbReference type="EMBL" id="WOO31389.1"/>
    </source>
</evidence>
<dbReference type="Proteomes" id="UP001303211">
    <property type="component" value="Chromosome"/>
</dbReference>
<dbReference type="PANTHER" id="PTHR42928:SF5">
    <property type="entry name" value="BLR1237 PROTEIN"/>
    <property type="match status" value="1"/>
</dbReference>
<proteinExistence type="inferred from homology"/>
<sequence>MGADKLRRVFQPSNEPITHPFSGAPGCIRAPWRALAGGLAFVALLAAPVAQAQQGAYPSKPIRLIVPFAPGGSTDILGRLLAQKLGESMQTSVVVENKPGANGTIGCDLVAKAPPDGYTVILGDVGCMSMAPGLYSRLPYDPLRDFAPVSLVGRSPLVLTVGTQSPLQSLQDLTAAAQAAPGKLNYPSSGTGGPNHLGAELYAMQAKVKVSHIPYKGSAPSVVSLVAGETDFGFLTAVTIASQLNAGKVRALAVAHTERLPAMPNVPTMSEAGLKGFTADAWFLAAVPAGTPKPIVDRLYAEIAKALPVPDVKAKLDSMGVLASGLDPQASAQFLRTEVDKWRGVIKTAGITLD</sequence>
<protein>
    <submittedName>
        <fullName evidence="2">Tripartite tricarboxylate transporter substrate binding protein</fullName>
    </submittedName>
</protein>